<dbReference type="Proteomes" id="UP000277294">
    <property type="component" value="Unassembled WGS sequence"/>
</dbReference>
<dbReference type="InterPro" id="IPR029045">
    <property type="entry name" value="ClpP/crotonase-like_dom_sf"/>
</dbReference>
<dbReference type="PANTHER" id="PTHR43459:SF1">
    <property type="entry name" value="EG:BACN32G11.4 PROTEIN"/>
    <property type="match status" value="1"/>
</dbReference>
<comment type="similarity">
    <text evidence="1 2">Belongs to the enoyl-CoA hydratase/isomerase family.</text>
</comment>
<keyword evidence="3" id="KW-0413">Isomerase</keyword>
<dbReference type="AlphaFoldDB" id="A0A3P4B6K6"/>
<protein>
    <submittedName>
        <fullName evidence="3">1,2-epoxyphenylacetyl-CoA isomerase</fullName>
        <ecNumber evidence="3">5.3.3.18</ecNumber>
    </submittedName>
</protein>
<dbReference type="EMBL" id="UWPJ01000023">
    <property type="protein sequence ID" value="VCU70815.1"/>
    <property type="molecule type" value="Genomic_DNA"/>
</dbReference>
<dbReference type="Gene3D" id="3.90.226.10">
    <property type="entry name" value="2-enoyl-CoA Hydratase, Chain A, domain 1"/>
    <property type="match status" value="1"/>
</dbReference>
<reference evidence="3 4" key="1">
    <citation type="submission" date="2018-10" db="EMBL/GenBank/DDBJ databases">
        <authorList>
            <person name="Criscuolo A."/>
        </authorList>
    </citation>
    <scope>NUCLEOTIDE SEQUENCE [LARGE SCALE GENOMIC DNA]</scope>
    <source>
        <strain evidence="3">DnA1</strain>
    </source>
</reference>
<dbReference type="InterPro" id="IPR001753">
    <property type="entry name" value="Enoyl-CoA_hydra/iso"/>
</dbReference>
<gene>
    <name evidence="3" type="primary">paaG</name>
    <name evidence="3" type="ORF">PIGHUM_02893</name>
</gene>
<dbReference type="Pfam" id="PF00378">
    <property type="entry name" value="ECH_1"/>
    <property type="match status" value="1"/>
</dbReference>
<evidence type="ECO:0000256" key="1">
    <source>
        <dbReference type="ARBA" id="ARBA00005254"/>
    </source>
</evidence>
<dbReference type="SUPFAM" id="SSF52096">
    <property type="entry name" value="ClpP/crotonase"/>
    <property type="match status" value="1"/>
</dbReference>
<accession>A0A3P4B6K6</accession>
<evidence type="ECO:0000313" key="4">
    <source>
        <dbReference type="Proteomes" id="UP000277294"/>
    </source>
</evidence>
<keyword evidence="4" id="KW-1185">Reference proteome</keyword>
<proteinExistence type="inferred from homology"/>
<dbReference type="PROSITE" id="PS00166">
    <property type="entry name" value="ENOYL_COA_HYDRATASE"/>
    <property type="match status" value="1"/>
</dbReference>
<dbReference type="CDD" id="cd06558">
    <property type="entry name" value="crotonase-like"/>
    <property type="match status" value="1"/>
</dbReference>
<evidence type="ECO:0000313" key="3">
    <source>
        <dbReference type="EMBL" id="VCU70815.1"/>
    </source>
</evidence>
<dbReference type="EC" id="5.3.3.18" evidence="3"/>
<organism evidence="3 4">
    <name type="scientific">Pigmentiphaga humi</name>
    <dbReference type="NCBI Taxonomy" id="2478468"/>
    <lineage>
        <taxon>Bacteria</taxon>
        <taxon>Pseudomonadati</taxon>
        <taxon>Pseudomonadota</taxon>
        <taxon>Betaproteobacteria</taxon>
        <taxon>Burkholderiales</taxon>
        <taxon>Alcaligenaceae</taxon>
        <taxon>Pigmentiphaga</taxon>
    </lineage>
</organism>
<dbReference type="GO" id="GO:0016853">
    <property type="term" value="F:isomerase activity"/>
    <property type="evidence" value="ECO:0007669"/>
    <property type="project" value="UniProtKB-KW"/>
</dbReference>
<evidence type="ECO:0000256" key="2">
    <source>
        <dbReference type="RuleBase" id="RU003707"/>
    </source>
</evidence>
<name>A0A3P4B6K6_9BURK</name>
<sequence length="275" mass="29725">MLHGGEQAMAGYRPRHFSLEVRGAVAVVTLDRPERKNPLTFDSYAELRDFFRSLAYAEDIHTVVIQGAGGNFCSGGDVHDIIGPLTRLDMPSLLAFTRMTGDLVKAMRACPQPIIAAVDGVCAGAGAILAMASDMRLGTARSKTAFLFARVGLAGCDMGACAVLPRLIGQGRASELLYSGRSMGGEEGERWGFFNRLCEPEALQDDACALASSLAQGPMFAHAMTKRMLQQEWNMAIEQAIESEAQAQAICMATNDFHRAYHAFVAKQRPTFEGN</sequence>
<dbReference type="InterPro" id="IPR018376">
    <property type="entry name" value="Enoyl-CoA_hyd/isom_CS"/>
</dbReference>
<dbReference type="NCBIfam" id="NF006107">
    <property type="entry name" value="PRK08258.1"/>
    <property type="match status" value="1"/>
</dbReference>
<dbReference type="Gene3D" id="1.10.12.10">
    <property type="entry name" value="Lyase 2-enoyl-coa Hydratase, Chain A, domain 2"/>
    <property type="match status" value="1"/>
</dbReference>
<dbReference type="InterPro" id="IPR014748">
    <property type="entry name" value="Enoyl-CoA_hydra_C"/>
</dbReference>
<dbReference type="PANTHER" id="PTHR43459">
    <property type="entry name" value="ENOYL-COA HYDRATASE"/>
    <property type="match status" value="1"/>
</dbReference>